<evidence type="ECO:0000256" key="1">
    <source>
        <dbReference type="ARBA" id="ARBA00004123"/>
    </source>
</evidence>
<feature type="region of interest" description="Disordered" evidence="4">
    <location>
        <begin position="1"/>
        <end position="172"/>
    </location>
</feature>
<evidence type="ECO:0000256" key="2">
    <source>
        <dbReference type="ARBA" id="ARBA00010979"/>
    </source>
</evidence>
<feature type="compositionally biased region" description="Acidic residues" evidence="4">
    <location>
        <begin position="335"/>
        <end position="362"/>
    </location>
</feature>
<feature type="compositionally biased region" description="Basic and acidic residues" evidence="4">
    <location>
        <begin position="126"/>
        <end position="136"/>
    </location>
</feature>
<name>A0ABQ8FF84_9FUNG</name>
<feature type="compositionally biased region" description="Acidic residues" evidence="4">
    <location>
        <begin position="527"/>
        <end position="545"/>
    </location>
</feature>
<feature type="compositionally biased region" description="Acidic residues" evidence="4">
    <location>
        <begin position="63"/>
        <end position="96"/>
    </location>
</feature>
<dbReference type="EMBL" id="JAFCIX010000284">
    <property type="protein sequence ID" value="KAH6595706.1"/>
    <property type="molecule type" value="Genomic_DNA"/>
</dbReference>
<evidence type="ECO:0000256" key="3">
    <source>
        <dbReference type="ARBA" id="ARBA00023242"/>
    </source>
</evidence>
<reference evidence="6 7" key="1">
    <citation type="submission" date="2021-02" db="EMBL/GenBank/DDBJ databases">
        <title>Variation within the Batrachochytrium salamandrivorans European outbreak.</title>
        <authorList>
            <person name="Kelly M."/>
            <person name="Pasmans F."/>
            <person name="Shea T.P."/>
            <person name="Munoz J.F."/>
            <person name="Carranza S."/>
            <person name="Cuomo C.A."/>
            <person name="Martel A."/>
        </authorList>
    </citation>
    <scope>NUCLEOTIDE SEQUENCE [LARGE SCALE GENOMIC DNA]</scope>
    <source>
        <strain evidence="6 7">AMFP18/2</strain>
    </source>
</reference>
<feature type="region of interest" description="Disordered" evidence="4">
    <location>
        <begin position="411"/>
        <end position="431"/>
    </location>
</feature>
<feature type="domain" description="Sas10 C-terminal" evidence="5">
    <location>
        <begin position="586"/>
        <end position="660"/>
    </location>
</feature>
<proteinExistence type="inferred from homology"/>
<comment type="similarity">
    <text evidence="2">Belongs to the SAS10 family.</text>
</comment>
<evidence type="ECO:0000259" key="5">
    <source>
        <dbReference type="Pfam" id="PF09368"/>
    </source>
</evidence>
<dbReference type="PANTHER" id="PTHR13237:SF8">
    <property type="entry name" value="SOMETHING ABOUT SILENCING PROTEIN 10"/>
    <property type="match status" value="1"/>
</dbReference>
<protein>
    <recommendedName>
        <fullName evidence="5">Sas10 C-terminal domain-containing protein</fullName>
    </recommendedName>
</protein>
<feature type="compositionally biased region" description="Basic and acidic residues" evidence="4">
    <location>
        <begin position="376"/>
        <end position="390"/>
    </location>
</feature>
<feature type="region of interest" description="Disordered" evidence="4">
    <location>
        <begin position="514"/>
        <end position="545"/>
    </location>
</feature>
<dbReference type="Proteomes" id="UP001648503">
    <property type="component" value="Unassembled WGS sequence"/>
</dbReference>
<evidence type="ECO:0000256" key="4">
    <source>
        <dbReference type="SAM" id="MobiDB-lite"/>
    </source>
</evidence>
<feature type="compositionally biased region" description="Basic residues" evidence="4">
    <location>
        <begin position="1"/>
        <end position="11"/>
    </location>
</feature>
<dbReference type="PANTHER" id="PTHR13237">
    <property type="entry name" value="SOMETHING ABOUT SILENCING PROTEIN 10-RELATED"/>
    <property type="match status" value="1"/>
</dbReference>
<comment type="caution">
    <text evidence="6">The sequence shown here is derived from an EMBL/GenBank/DDBJ whole genome shotgun (WGS) entry which is preliminary data.</text>
</comment>
<feature type="compositionally biased region" description="Basic and acidic residues" evidence="4">
    <location>
        <begin position="161"/>
        <end position="172"/>
    </location>
</feature>
<feature type="region of interest" description="Disordered" evidence="4">
    <location>
        <begin position="329"/>
        <end position="395"/>
    </location>
</feature>
<organism evidence="6 7">
    <name type="scientific">Batrachochytrium salamandrivorans</name>
    <dbReference type="NCBI Taxonomy" id="1357716"/>
    <lineage>
        <taxon>Eukaryota</taxon>
        <taxon>Fungi</taxon>
        <taxon>Fungi incertae sedis</taxon>
        <taxon>Chytridiomycota</taxon>
        <taxon>Chytridiomycota incertae sedis</taxon>
        <taxon>Chytridiomycetes</taxon>
        <taxon>Rhizophydiales</taxon>
        <taxon>Rhizophydiales incertae sedis</taxon>
        <taxon>Batrachochytrium</taxon>
    </lineage>
</organism>
<evidence type="ECO:0000313" key="7">
    <source>
        <dbReference type="Proteomes" id="UP001648503"/>
    </source>
</evidence>
<feature type="compositionally biased region" description="Basic and acidic residues" evidence="4">
    <location>
        <begin position="196"/>
        <end position="217"/>
    </location>
</feature>
<evidence type="ECO:0000313" key="6">
    <source>
        <dbReference type="EMBL" id="KAH6595706.1"/>
    </source>
</evidence>
<comment type="subcellular location">
    <subcellularLocation>
        <location evidence="1">Nucleus</location>
    </subcellularLocation>
</comment>
<gene>
    <name evidence="6" type="ORF">BASA50_005662</name>
</gene>
<dbReference type="Pfam" id="PF09368">
    <property type="entry name" value="Sas10"/>
    <property type="match status" value="1"/>
</dbReference>
<keyword evidence="3" id="KW-0539">Nucleus</keyword>
<sequence>MARKGRGRRGGVRATADEMVPKYTETSIADIEALDDNSEDEFHKQRGSVDINVLGRRKHQDLDSDEEVLALEGLDSDESDDGSDEEMDEEMDEDEKLLDRLKNYGGRGASNAALSGENSDDEEADQDGKKKPKTDVDGGWGTSRRAYYDGDDVSEEEDAKEEEREAMRLQKEQIETLVEGDFLEDSFENLLKKKRQLENRSDDASATKKSSESHTDLSESISEQIKPDLSCMSESDKAKLARSSNPEVVALLKEFRATLAELENEPLSVDQVDPTAVAQLARYLYLTNIAFYFALAADSGTQSYKSHPVTKQLAILQDLVAATAPGLGGSLDGSSADDSEDDLSPLESLEESDSIEASESEEPILTKKEKLKKQSKRDETVALNPPHDEGNDFEVPIESYNQVVVPKVERKRKRDLEKSDLGEGLDDFGEGAEIGEADLIDKLQRKKSLKFIVNRIEQSVSSLNIPKRKVRVGGDDDIPIRDVKAGQQAAQNKALKLSQGDLSAFGEDDFVYEEDMAGGNSDSGDSSTEDIPEDHEEEGAFDEEGERLYEEMAAQKKDHRDKREAQIQMSHAEMEMHGDVDTLLDGTKRTATWKILANKGLTPHRKKENRNPRVKKRMKYEAAKKKLSSVRRVAVDKTKIGSYAGEATGINMNRSSSIRFN</sequence>
<feature type="region of interest" description="Disordered" evidence="4">
    <location>
        <begin position="194"/>
        <end position="228"/>
    </location>
</feature>
<feature type="compositionally biased region" description="Acidic residues" evidence="4">
    <location>
        <begin position="149"/>
        <end position="160"/>
    </location>
</feature>
<keyword evidence="7" id="KW-1185">Reference proteome</keyword>
<dbReference type="InterPro" id="IPR018972">
    <property type="entry name" value="Sas10_C_dom"/>
</dbReference>
<accession>A0ABQ8FF84</accession>